<evidence type="ECO:0008006" key="3">
    <source>
        <dbReference type="Google" id="ProtNLM"/>
    </source>
</evidence>
<sequence>MVESLSSLNWTVEIAEGKAIRTNDSPLKEETCDKNPGHENMVPFKDLKLSHLPENNRTEEKLDKLRRMGRRVVKLEVKRFEEGKGTLVKKDNHICVVADKKLIKTDEDIKNCTFKFQLCDHMKICRGEKVYRTYEDTVLFTFHPTLDFGEFEKCTSKSATLEVFKHRCGTGFAGKYKDQYTIKTNNHVVRTDDDIRNCTVYFNFDESDGNAIVCRGEDLQWTCPFRDVTLFSLKTIPKFLEEMDIVNFGNLFPTVEILYNNGSKNTTCICSYEDKNDTLHYGINININSPKIQDIKLIFPDDTRSYPSSHYLLFDPIPNNIKSLTQSNDTLEIEMLDKDFSGTYVCIENTYCIKLNESTTIKESKQMKLRFPDNFISHGIGVYFENKDYRDFFLEGNDLDPSLERIYFFELKPRTNEMDLFLHSVRQLAADRSNTEDFCVIGHPHGKIKTVSFGHHLAYKTEIIHDVGEEFRYVPCRFYSCPTCPGCSGAPVFMLASVDAKKTFGTTHFMGKKKKILRLTEERLIQII</sequence>
<dbReference type="HOGENOM" id="CLU_045891_0_0_1"/>
<dbReference type="EMBL" id="KB201656">
    <property type="protein sequence ID" value="ESO95366.1"/>
    <property type="molecule type" value="Genomic_DNA"/>
</dbReference>
<dbReference type="CTD" id="20238410"/>
<dbReference type="GeneID" id="20238410"/>
<evidence type="ECO:0000313" key="2">
    <source>
        <dbReference type="Proteomes" id="UP000030746"/>
    </source>
</evidence>
<dbReference type="Proteomes" id="UP000030746">
    <property type="component" value="Unassembled WGS sequence"/>
</dbReference>
<dbReference type="OMA" id="QICICLP"/>
<keyword evidence="2" id="KW-1185">Reference proteome</keyword>
<dbReference type="OrthoDB" id="6077776at2759"/>
<organism evidence="1 2">
    <name type="scientific">Lottia gigantea</name>
    <name type="common">Giant owl limpet</name>
    <dbReference type="NCBI Taxonomy" id="225164"/>
    <lineage>
        <taxon>Eukaryota</taxon>
        <taxon>Metazoa</taxon>
        <taxon>Spiralia</taxon>
        <taxon>Lophotrochozoa</taxon>
        <taxon>Mollusca</taxon>
        <taxon>Gastropoda</taxon>
        <taxon>Patellogastropoda</taxon>
        <taxon>Lottioidea</taxon>
        <taxon>Lottiidae</taxon>
        <taxon>Lottia</taxon>
    </lineage>
</organism>
<dbReference type="SUPFAM" id="SSF50494">
    <property type="entry name" value="Trypsin-like serine proteases"/>
    <property type="match status" value="1"/>
</dbReference>
<reference evidence="1 2" key="1">
    <citation type="journal article" date="2013" name="Nature">
        <title>Insights into bilaterian evolution from three spiralian genomes.</title>
        <authorList>
            <person name="Simakov O."/>
            <person name="Marletaz F."/>
            <person name="Cho S.J."/>
            <person name="Edsinger-Gonzales E."/>
            <person name="Havlak P."/>
            <person name="Hellsten U."/>
            <person name="Kuo D.H."/>
            <person name="Larsson T."/>
            <person name="Lv J."/>
            <person name="Arendt D."/>
            <person name="Savage R."/>
            <person name="Osoegawa K."/>
            <person name="de Jong P."/>
            <person name="Grimwood J."/>
            <person name="Chapman J.A."/>
            <person name="Shapiro H."/>
            <person name="Aerts A."/>
            <person name="Otillar R.P."/>
            <person name="Terry A.Y."/>
            <person name="Boore J.L."/>
            <person name="Grigoriev I.V."/>
            <person name="Lindberg D.R."/>
            <person name="Seaver E.C."/>
            <person name="Weisblat D.A."/>
            <person name="Putnam N.H."/>
            <person name="Rokhsar D.S."/>
        </authorList>
    </citation>
    <scope>NUCLEOTIDE SEQUENCE [LARGE SCALE GENOMIC DNA]</scope>
</reference>
<proteinExistence type="predicted"/>
<dbReference type="InterPro" id="IPR009003">
    <property type="entry name" value="Peptidase_S1_PA"/>
</dbReference>
<accession>V4AP23</accession>
<protein>
    <recommendedName>
        <fullName evidence="3">Serine protease</fullName>
    </recommendedName>
</protein>
<gene>
    <name evidence="1" type="ORF">LOTGIDRAFT_160498</name>
</gene>
<name>V4AP23_LOTGI</name>
<dbReference type="KEGG" id="lgi:LOTGIDRAFT_160498"/>
<dbReference type="RefSeq" id="XP_009053876.1">
    <property type="nucleotide sequence ID" value="XM_009055628.1"/>
</dbReference>
<evidence type="ECO:0000313" key="1">
    <source>
        <dbReference type="EMBL" id="ESO95366.1"/>
    </source>
</evidence>
<dbReference type="AlphaFoldDB" id="V4AP23"/>